<accession>A0A382AFI5</accession>
<comment type="similarity">
    <text evidence="1">Belongs to the eukaryotic-type primase small subunit family.</text>
</comment>
<dbReference type="GO" id="GO:0006269">
    <property type="term" value="P:DNA replication, synthesis of primer"/>
    <property type="evidence" value="ECO:0007669"/>
    <property type="project" value="UniProtKB-KW"/>
</dbReference>
<dbReference type="AlphaFoldDB" id="A0A382AFI5"/>
<evidence type="ECO:0000256" key="6">
    <source>
        <dbReference type="ARBA" id="ARBA00022705"/>
    </source>
</evidence>
<evidence type="ECO:0000313" key="10">
    <source>
        <dbReference type="EMBL" id="SVA99737.1"/>
    </source>
</evidence>
<dbReference type="PANTHER" id="PTHR10536">
    <property type="entry name" value="DNA PRIMASE SMALL SUBUNIT"/>
    <property type="match status" value="1"/>
</dbReference>
<evidence type="ECO:0000256" key="8">
    <source>
        <dbReference type="ARBA" id="ARBA00022842"/>
    </source>
</evidence>
<keyword evidence="6" id="KW-0235">DNA replication</keyword>
<dbReference type="GO" id="GO:0003899">
    <property type="term" value="F:DNA-directed RNA polymerase activity"/>
    <property type="evidence" value="ECO:0007669"/>
    <property type="project" value="InterPro"/>
</dbReference>
<dbReference type="SUPFAM" id="SSF56747">
    <property type="entry name" value="Prim-pol domain"/>
    <property type="match status" value="1"/>
</dbReference>
<evidence type="ECO:0000256" key="4">
    <source>
        <dbReference type="ARBA" id="ARBA00022679"/>
    </source>
</evidence>
<sequence>MAEGWSRSALRFSEFYQSLGVNDLWGPPRFRSREWMFIPWGSRPPDRHRGFADKSELLHYLRSKSPHSCFHSTAYYQDPYQRNMIDKGWLGADLIFDLDGDHLPGVSDRDFPAMLELIQNQAWKLWSEFLEPEFGFQEQYVQTSFSGHRGYHIHVRDPAYLQLDSNARRQLVNYIRGEGVNVQTVVGNSHGGWKNRVEDGTDVVVEKLRSIGSKSTVGEDLLVELDGIMKQRLKNQNSKIKSFSKKKIAMLAEQSLNDTKIERLKSNTSLTVFGEEQTSAFWELVKGDSAVVLGGAGETDENVTVDVKRVIRWIGSLHGKCGLRVTELPLSRLNPDASDAFDPLTEAVALGGQSTHKVELTKDDITARISECYVEGGTGDVIEVPESMATFLSLKGWGALKSP</sequence>
<dbReference type="HAMAP" id="MF_00700">
    <property type="entry name" value="DNA_primase_sml_arc"/>
    <property type="match status" value="1"/>
</dbReference>
<organism evidence="10">
    <name type="scientific">marine metagenome</name>
    <dbReference type="NCBI Taxonomy" id="408172"/>
    <lineage>
        <taxon>unclassified sequences</taxon>
        <taxon>metagenomes</taxon>
        <taxon>ecological metagenomes</taxon>
    </lineage>
</organism>
<dbReference type="GO" id="GO:0046872">
    <property type="term" value="F:metal ion binding"/>
    <property type="evidence" value="ECO:0007669"/>
    <property type="project" value="UniProtKB-KW"/>
</dbReference>
<keyword evidence="4" id="KW-0808">Transferase</keyword>
<proteinExistence type="inferred from homology"/>
<protein>
    <recommendedName>
        <fullName evidence="11">DNA primase small subunit PriS</fullName>
    </recommendedName>
</protein>
<evidence type="ECO:0000256" key="7">
    <source>
        <dbReference type="ARBA" id="ARBA00022723"/>
    </source>
</evidence>
<keyword evidence="5" id="KW-0548">Nucleotidyltransferase</keyword>
<dbReference type="EMBL" id="UINC01024986">
    <property type="protein sequence ID" value="SVA99737.1"/>
    <property type="molecule type" value="Genomic_DNA"/>
</dbReference>
<dbReference type="GO" id="GO:0000428">
    <property type="term" value="C:DNA-directed RNA polymerase complex"/>
    <property type="evidence" value="ECO:0007669"/>
    <property type="project" value="UniProtKB-KW"/>
</dbReference>
<gene>
    <name evidence="10" type="ORF">METZ01_LOCUS152591</name>
</gene>
<reference evidence="10" key="1">
    <citation type="submission" date="2018-05" db="EMBL/GenBank/DDBJ databases">
        <authorList>
            <person name="Lanie J.A."/>
            <person name="Ng W.-L."/>
            <person name="Kazmierczak K.M."/>
            <person name="Andrzejewski T.M."/>
            <person name="Davidsen T.M."/>
            <person name="Wayne K.J."/>
            <person name="Tettelin H."/>
            <person name="Glass J.I."/>
            <person name="Rusch D."/>
            <person name="Podicherti R."/>
            <person name="Tsui H.-C.T."/>
            <person name="Winkler M.E."/>
        </authorList>
    </citation>
    <scope>NUCLEOTIDE SEQUENCE</scope>
</reference>
<keyword evidence="8" id="KW-0460">Magnesium</keyword>
<keyword evidence="2" id="KW-0240">DNA-directed RNA polymerase</keyword>
<dbReference type="InterPro" id="IPR023639">
    <property type="entry name" value="DNA_primase_ssu_PriS"/>
</dbReference>
<keyword evidence="3" id="KW-0639">Primosome</keyword>
<dbReference type="Pfam" id="PF01896">
    <property type="entry name" value="DNA_primase_S"/>
    <property type="match status" value="1"/>
</dbReference>
<dbReference type="GO" id="GO:1990077">
    <property type="term" value="C:primosome complex"/>
    <property type="evidence" value="ECO:0007669"/>
    <property type="project" value="UniProtKB-KW"/>
</dbReference>
<evidence type="ECO:0000256" key="2">
    <source>
        <dbReference type="ARBA" id="ARBA00022478"/>
    </source>
</evidence>
<evidence type="ECO:0008006" key="11">
    <source>
        <dbReference type="Google" id="ProtNLM"/>
    </source>
</evidence>
<name>A0A382AFI5_9ZZZZ</name>
<evidence type="ECO:0000256" key="9">
    <source>
        <dbReference type="ARBA" id="ARBA00023163"/>
    </source>
</evidence>
<dbReference type="InterPro" id="IPR002755">
    <property type="entry name" value="DNA_primase_S"/>
</dbReference>
<keyword evidence="7" id="KW-0479">Metal-binding</keyword>
<keyword evidence="9" id="KW-0804">Transcription</keyword>
<evidence type="ECO:0000256" key="1">
    <source>
        <dbReference type="ARBA" id="ARBA00009762"/>
    </source>
</evidence>
<dbReference type="Gene3D" id="3.90.920.10">
    <property type="entry name" value="DNA primase, PRIM domain"/>
    <property type="match status" value="1"/>
</dbReference>
<evidence type="ECO:0000256" key="3">
    <source>
        <dbReference type="ARBA" id="ARBA00022515"/>
    </source>
</evidence>
<evidence type="ECO:0000256" key="5">
    <source>
        <dbReference type="ARBA" id="ARBA00022695"/>
    </source>
</evidence>